<evidence type="ECO:0000313" key="2">
    <source>
        <dbReference type="EMBL" id="TGZ76919.1"/>
    </source>
</evidence>
<proteinExistence type="predicted"/>
<accession>A0A4S2MNU2</accession>
<dbReference type="Proteomes" id="UP000298138">
    <property type="component" value="Unassembled WGS sequence"/>
</dbReference>
<feature type="region of interest" description="Disordered" evidence="1">
    <location>
        <begin position="1"/>
        <end position="121"/>
    </location>
</feature>
<gene>
    <name evidence="2" type="ORF">EX30DRAFT_375097</name>
</gene>
<name>A0A4S2MNU2_9PEZI</name>
<dbReference type="InParanoid" id="A0A4S2MNU2"/>
<dbReference type="EMBL" id="ML220163">
    <property type="protein sequence ID" value="TGZ76919.1"/>
    <property type="molecule type" value="Genomic_DNA"/>
</dbReference>
<evidence type="ECO:0000313" key="3">
    <source>
        <dbReference type="Proteomes" id="UP000298138"/>
    </source>
</evidence>
<protein>
    <submittedName>
        <fullName evidence="2">Uncharacterized protein</fullName>
    </submittedName>
</protein>
<reference evidence="2 3" key="1">
    <citation type="submission" date="2019-04" db="EMBL/GenBank/DDBJ databases">
        <title>Comparative genomics and transcriptomics to analyze fruiting body development in filamentous ascomycetes.</title>
        <authorList>
            <consortium name="DOE Joint Genome Institute"/>
            <person name="Lutkenhaus R."/>
            <person name="Traeger S."/>
            <person name="Breuer J."/>
            <person name="Kuo A."/>
            <person name="Lipzen A."/>
            <person name="Pangilinan J."/>
            <person name="Dilworth D."/>
            <person name="Sandor L."/>
            <person name="Poggeler S."/>
            <person name="Barry K."/>
            <person name="Grigoriev I.V."/>
            <person name="Nowrousian M."/>
        </authorList>
    </citation>
    <scope>NUCLEOTIDE SEQUENCE [LARGE SCALE GENOMIC DNA]</scope>
    <source>
        <strain evidence="2 3">CBS 389.68</strain>
    </source>
</reference>
<organism evidence="2 3">
    <name type="scientific">Ascodesmis nigricans</name>
    <dbReference type="NCBI Taxonomy" id="341454"/>
    <lineage>
        <taxon>Eukaryota</taxon>
        <taxon>Fungi</taxon>
        <taxon>Dikarya</taxon>
        <taxon>Ascomycota</taxon>
        <taxon>Pezizomycotina</taxon>
        <taxon>Pezizomycetes</taxon>
        <taxon>Pezizales</taxon>
        <taxon>Ascodesmidaceae</taxon>
        <taxon>Ascodesmis</taxon>
    </lineage>
</organism>
<feature type="compositionally biased region" description="Polar residues" evidence="1">
    <location>
        <begin position="68"/>
        <end position="77"/>
    </location>
</feature>
<feature type="compositionally biased region" description="Polar residues" evidence="1">
    <location>
        <begin position="1"/>
        <end position="10"/>
    </location>
</feature>
<sequence>MAFLNSSTAGSPMEYQMEPPPDLWSPDMDWEPELSQNREQNLMDYKMEVSEGVSHRSSSGVSLPAPATSRQGNSDPASSVAGVANTARTSKLAQELSVSDIDPPTTPTTPTMTRTTTTTDSEEAITPITANVPSPRSRPVVLDFLDDTEPTRIHLAEILPGINTALAVLDFPATRPRLRRDSHTVPRPDVSDFLLDAGRGCVGKGPALDDVVEESIQEAVGELVEDVDQLLEHLKSRRGRGSEDVLGLGIMYNGRGKEMVDPLMADLDQMGKELWEEANKVRKK</sequence>
<dbReference type="AlphaFoldDB" id="A0A4S2MNU2"/>
<evidence type="ECO:0000256" key="1">
    <source>
        <dbReference type="SAM" id="MobiDB-lite"/>
    </source>
</evidence>
<feature type="compositionally biased region" description="Low complexity" evidence="1">
    <location>
        <begin position="108"/>
        <end position="119"/>
    </location>
</feature>
<keyword evidence="3" id="KW-1185">Reference proteome</keyword>